<dbReference type="eggNOG" id="COG2199">
    <property type="taxonomic scope" value="Bacteria"/>
</dbReference>
<evidence type="ECO:0000313" key="2">
    <source>
        <dbReference type="EMBL" id="KJE75875.1"/>
    </source>
</evidence>
<dbReference type="GeneID" id="78373401"/>
<evidence type="ECO:0000313" key="3">
    <source>
        <dbReference type="Proteomes" id="UP000032336"/>
    </source>
</evidence>
<dbReference type="InterPro" id="IPR050469">
    <property type="entry name" value="Diguanylate_Cyclase"/>
</dbReference>
<dbReference type="InterPro" id="IPR029787">
    <property type="entry name" value="Nucleotide_cyclase"/>
</dbReference>
<organism evidence="2 3">
    <name type="scientific">Ferrimicrobium acidiphilum DSM 19497</name>
    <dbReference type="NCBI Taxonomy" id="1121877"/>
    <lineage>
        <taxon>Bacteria</taxon>
        <taxon>Bacillati</taxon>
        <taxon>Actinomycetota</taxon>
        <taxon>Acidimicrobiia</taxon>
        <taxon>Acidimicrobiales</taxon>
        <taxon>Acidimicrobiaceae</taxon>
        <taxon>Ferrimicrobium</taxon>
    </lineage>
</organism>
<dbReference type="NCBIfam" id="TIGR00254">
    <property type="entry name" value="GGDEF"/>
    <property type="match status" value="1"/>
</dbReference>
<protein>
    <submittedName>
        <fullName evidence="2">Response regulator PleD</fullName>
    </submittedName>
</protein>
<dbReference type="SUPFAM" id="SSF55073">
    <property type="entry name" value="Nucleotide cyclase"/>
    <property type="match status" value="1"/>
</dbReference>
<dbReference type="Proteomes" id="UP000032336">
    <property type="component" value="Unassembled WGS sequence"/>
</dbReference>
<dbReference type="Pfam" id="PF00990">
    <property type="entry name" value="GGDEF"/>
    <property type="match status" value="1"/>
</dbReference>
<name>A0A0D8FRH8_9ACTN</name>
<proteinExistence type="predicted"/>
<dbReference type="SMART" id="SM00267">
    <property type="entry name" value="GGDEF"/>
    <property type="match status" value="1"/>
</dbReference>
<dbReference type="Gene3D" id="3.30.70.270">
    <property type="match status" value="1"/>
</dbReference>
<dbReference type="InterPro" id="IPR000160">
    <property type="entry name" value="GGDEF_dom"/>
</dbReference>
<dbReference type="PANTHER" id="PTHR45138:SF9">
    <property type="entry name" value="DIGUANYLATE CYCLASE DGCM-RELATED"/>
    <property type="match status" value="1"/>
</dbReference>
<dbReference type="InterPro" id="IPR043128">
    <property type="entry name" value="Rev_trsase/Diguanyl_cyclase"/>
</dbReference>
<dbReference type="GO" id="GO:0052621">
    <property type="term" value="F:diguanylate cyclase activity"/>
    <property type="evidence" value="ECO:0007669"/>
    <property type="project" value="TreeGrafter"/>
</dbReference>
<dbReference type="PROSITE" id="PS50887">
    <property type="entry name" value="GGDEF"/>
    <property type="match status" value="1"/>
</dbReference>
<gene>
    <name evidence="2" type="primary">pleD</name>
    <name evidence="2" type="ORF">FEAC_23540</name>
</gene>
<accession>A0A0D8FRH8</accession>
<dbReference type="AlphaFoldDB" id="A0A0D8FRH8"/>
<feature type="domain" description="GGDEF" evidence="1">
    <location>
        <begin position="194"/>
        <end position="318"/>
    </location>
</feature>
<dbReference type="EMBL" id="JXUW01000026">
    <property type="protein sequence ID" value="KJE75875.1"/>
    <property type="molecule type" value="Genomic_DNA"/>
</dbReference>
<dbReference type="RefSeq" id="WP_052566269.1">
    <property type="nucleotide sequence ID" value="NZ_JQKF01000029.1"/>
</dbReference>
<dbReference type="GO" id="GO:0005886">
    <property type="term" value="C:plasma membrane"/>
    <property type="evidence" value="ECO:0007669"/>
    <property type="project" value="TreeGrafter"/>
</dbReference>
<dbReference type="FunFam" id="3.30.70.270:FF:000001">
    <property type="entry name" value="Diguanylate cyclase domain protein"/>
    <property type="match status" value="1"/>
</dbReference>
<keyword evidence="3" id="KW-1185">Reference proteome</keyword>
<dbReference type="GO" id="GO:1902201">
    <property type="term" value="P:negative regulation of bacterial-type flagellum-dependent cell motility"/>
    <property type="evidence" value="ECO:0007669"/>
    <property type="project" value="TreeGrafter"/>
</dbReference>
<dbReference type="GO" id="GO:0043709">
    <property type="term" value="P:cell adhesion involved in single-species biofilm formation"/>
    <property type="evidence" value="ECO:0007669"/>
    <property type="project" value="TreeGrafter"/>
</dbReference>
<dbReference type="CDD" id="cd01949">
    <property type="entry name" value="GGDEF"/>
    <property type="match status" value="1"/>
</dbReference>
<sequence>MQRSSSLNIGVLGNSGDTALASLLEQLMIATGAMGVMVARKLESKYMIERVRVVPRILREGDIIEFENAVDLSGPVPADADGPGRIFSDYIGFSPLASLYLVPFEATRDGNLTTVIFSNRELRCPRTTLIALCRMIEITMSMGVDYERQVRSLADQLAILGEQASNDPLTQLLNRRGFLEVLQREASRLARNPAPMAILLFDLDGLKSVNDLYGHEAGDDYLIKFARTLRDNLRAMDVVGRLGGDEFALLAPQTDRANAEELARRLRRLFDARRLPVSIGVAASEGENMSLAALLSQADQAMYADKAQRKEATGTQERLTIDLTALENRLETRV</sequence>
<dbReference type="OrthoDB" id="23692at2"/>
<dbReference type="PANTHER" id="PTHR45138">
    <property type="entry name" value="REGULATORY COMPONENTS OF SENSORY TRANSDUCTION SYSTEM"/>
    <property type="match status" value="1"/>
</dbReference>
<reference evidence="2 3" key="1">
    <citation type="submission" date="2015-01" db="EMBL/GenBank/DDBJ databases">
        <title>Draft genome of the acidophilic iron oxidizer Ferrimicrobium acidiphilum strain T23.</title>
        <authorList>
            <person name="Poehlein A."/>
            <person name="Eisen S."/>
            <person name="Schloemann M."/>
            <person name="Johnson B.D."/>
            <person name="Daniel R."/>
            <person name="Muehling M."/>
        </authorList>
    </citation>
    <scope>NUCLEOTIDE SEQUENCE [LARGE SCALE GENOMIC DNA]</scope>
    <source>
        <strain evidence="2 3">T23</strain>
    </source>
</reference>
<dbReference type="STRING" id="1121877.FEAC_23540"/>
<comment type="caution">
    <text evidence="2">The sequence shown here is derived from an EMBL/GenBank/DDBJ whole genome shotgun (WGS) entry which is preliminary data.</text>
</comment>
<evidence type="ECO:0000259" key="1">
    <source>
        <dbReference type="PROSITE" id="PS50887"/>
    </source>
</evidence>